<evidence type="ECO:0000313" key="4">
    <source>
        <dbReference type="EMBL" id="SET48939.1"/>
    </source>
</evidence>
<protein>
    <submittedName>
        <fullName evidence="3">Uncharacterized protein</fullName>
    </submittedName>
</protein>
<evidence type="ECO:0000313" key="3">
    <source>
        <dbReference type="EMBL" id="SDC93864.1"/>
    </source>
</evidence>
<dbReference type="Proteomes" id="UP000324021">
    <property type="component" value="Unassembled WGS sequence"/>
</dbReference>
<feature type="compositionally biased region" description="Polar residues" evidence="1">
    <location>
        <begin position="281"/>
        <end position="294"/>
    </location>
</feature>
<gene>
    <name evidence="4" type="ORF">SAMN04488694_107118</name>
    <name evidence="3" type="ORF">SAMN05192552_1009117</name>
</gene>
<keyword evidence="2" id="KW-0812">Transmembrane</keyword>
<name>A0A1G6QPD3_9EURY</name>
<dbReference type="Proteomes" id="UP000199320">
    <property type="component" value="Unassembled WGS sequence"/>
</dbReference>
<reference evidence="5 6" key="1">
    <citation type="submission" date="2016-10" db="EMBL/GenBank/DDBJ databases">
        <authorList>
            <person name="Varghese N."/>
            <person name="Submissions S."/>
        </authorList>
    </citation>
    <scope>NUCLEOTIDE SEQUENCE [LARGE SCALE GENOMIC DNA]</scope>
    <source>
        <strain evidence="3 6">CDM_1</strain>
        <strain evidence="5">CDM_6</strain>
    </source>
</reference>
<accession>A0A1G6QPD3</accession>
<keyword evidence="2" id="KW-1133">Transmembrane helix</keyword>
<sequence>MTIHVLIGHLFEYVCDHPDNQYQHTMKRTFTVLLAVALVGSMLFAGVAGTATAEEHDSEAAAIDTITFYNDDGGELEQLAQATWNDDHDEFTVEKMDENDEISLNVKDYNDDGPVEVEWTYEGYAGADAPDIVRVTADGETRDHEVDTTRYPFTGTVDSYDMSADDNDDSNGDGDTVGDDDGDSADDGTEEADSEAAAIDTITFYNDDGGELEQLAQATWTGDQFAVEKVDKNDEISLNVKDYNENGPVEVEWTYEGYAGADAPDTVRITADGETHDYEVDTTSYPFTGTVSSEDISEDNGDNNDGDDDFDFGDLIPILSS</sequence>
<feature type="compositionally biased region" description="Acidic residues" evidence="1">
    <location>
        <begin position="163"/>
        <end position="194"/>
    </location>
</feature>
<organism evidence="3 6">
    <name type="scientific">Natrinema hispanicum</name>
    <dbReference type="NCBI Taxonomy" id="392421"/>
    <lineage>
        <taxon>Archaea</taxon>
        <taxon>Methanobacteriati</taxon>
        <taxon>Methanobacteriota</taxon>
        <taxon>Stenosarchaea group</taxon>
        <taxon>Halobacteria</taxon>
        <taxon>Halobacteriales</taxon>
        <taxon>Natrialbaceae</taxon>
        <taxon>Natrinema</taxon>
    </lineage>
</organism>
<reference evidence="4" key="2">
    <citation type="submission" date="2016-10" db="EMBL/GenBank/DDBJ databases">
        <authorList>
            <person name="de Groot N.N."/>
        </authorList>
    </citation>
    <scope>NUCLEOTIDE SEQUENCE [LARGE SCALE GENOMIC DNA]</scope>
    <source>
        <strain evidence="4">CDM_6</strain>
    </source>
</reference>
<dbReference type="EMBL" id="FMZP01000009">
    <property type="protein sequence ID" value="SDC93864.1"/>
    <property type="molecule type" value="Genomic_DNA"/>
</dbReference>
<feature type="compositionally biased region" description="Acidic residues" evidence="1">
    <location>
        <begin position="295"/>
        <end position="312"/>
    </location>
</feature>
<keyword evidence="2" id="KW-0472">Membrane</keyword>
<evidence type="ECO:0000313" key="6">
    <source>
        <dbReference type="Proteomes" id="UP000324021"/>
    </source>
</evidence>
<evidence type="ECO:0000313" key="5">
    <source>
        <dbReference type="Proteomes" id="UP000199320"/>
    </source>
</evidence>
<feature type="transmembrane region" description="Helical" evidence="2">
    <location>
        <begin position="30"/>
        <end position="49"/>
    </location>
</feature>
<evidence type="ECO:0000256" key="1">
    <source>
        <dbReference type="SAM" id="MobiDB-lite"/>
    </source>
</evidence>
<feature type="region of interest" description="Disordered" evidence="1">
    <location>
        <begin position="140"/>
        <end position="197"/>
    </location>
</feature>
<keyword evidence="5" id="KW-1185">Reference proteome</keyword>
<feature type="region of interest" description="Disordered" evidence="1">
    <location>
        <begin position="276"/>
        <end position="314"/>
    </location>
</feature>
<dbReference type="AlphaFoldDB" id="A0A1G6QPD3"/>
<dbReference type="EMBL" id="FOIC01000007">
    <property type="protein sequence ID" value="SET48939.1"/>
    <property type="molecule type" value="Genomic_DNA"/>
</dbReference>
<proteinExistence type="predicted"/>
<evidence type="ECO:0000256" key="2">
    <source>
        <dbReference type="SAM" id="Phobius"/>
    </source>
</evidence>